<keyword evidence="13" id="KW-0694">RNA-binding</keyword>
<dbReference type="EC" id="3.1.13.4" evidence="5"/>
<dbReference type="STRING" id="1076935.U4LV46"/>
<keyword evidence="14" id="KW-0805">Transcription regulation</keyword>
<evidence type="ECO:0000256" key="14">
    <source>
        <dbReference type="ARBA" id="ARBA00023015"/>
    </source>
</evidence>
<protein>
    <recommendedName>
        <fullName evidence="5">poly(A)-specific ribonuclease</fullName>
        <ecNumber evidence="5">3.1.13.4</ecNumber>
    </recommendedName>
</protein>
<evidence type="ECO:0000256" key="3">
    <source>
        <dbReference type="ARBA" id="ARBA00004496"/>
    </source>
</evidence>
<evidence type="ECO:0000256" key="1">
    <source>
        <dbReference type="ARBA" id="ARBA00001663"/>
    </source>
</evidence>
<name>U4LV46_PYROM</name>
<evidence type="ECO:0000256" key="11">
    <source>
        <dbReference type="ARBA" id="ARBA00022839"/>
    </source>
</evidence>
<keyword evidence="6" id="KW-0963">Cytoplasm</keyword>
<organism evidence="19 20">
    <name type="scientific">Pyronema omphalodes (strain CBS 100304)</name>
    <name type="common">Pyronema confluens</name>
    <dbReference type="NCBI Taxonomy" id="1076935"/>
    <lineage>
        <taxon>Eukaryota</taxon>
        <taxon>Fungi</taxon>
        <taxon>Dikarya</taxon>
        <taxon>Ascomycota</taxon>
        <taxon>Pezizomycotina</taxon>
        <taxon>Pezizomycetes</taxon>
        <taxon>Pezizales</taxon>
        <taxon>Pyronemataceae</taxon>
        <taxon>Pyronema</taxon>
    </lineage>
</organism>
<dbReference type="Gene3D" id="3.30.420.10">
    <property type="entry name" value="Ribonuclease H-like superfamily/Ribonuclease H"/>
    <property type="match status" value="1"/>
</dbReference>
<keyword evidence="8" id="KW-0540">Nuclease</keyword>
<evidence type="ECO:0000256" key="8">
    <source>
        <dbReference type="ARBA" id="ARBA00022722"/>
    </source>
</evidence>
<dbReference type="PANTHER" id="PTHR10797">
    <property type="entry name" value="CCR4-NOT TRANSCRIPTION COMPLEX SUBUNIT"/>
    <property type="match status" value="1"/>
</dbReference>
<dbReference type="GO" id="GO:0006417">
    <property type="term" value="P:regulation of translation"/>
    <property type="evidence" value="ECO:0007669"/>
    <property type="project" value="UniProtKB-KW"/>
</dbReference>
<comment type="catalytic activity">
    <reaction evidence="1">
        <text>Exonucleolytic cleavage of poly(A) to 5'-AMP.</text>
        <dbReference type="EC" id="3.1.13.4"/>
    </reaction>
</comment>
<dbReference type="GO" id="GO:0005737">
    <property type="term" value="C:cytoplasm"/>
    <property type="evidence" value="ECO:0007669"/>
    <property type="project" value="UniProtKB-SubCell"/>
</dbReference>
<evidence type="ECO:0000256" key="15">
    <source>
        <dbReference type="ARBA" id="ARBA00023158"/>
    </source>
</evidence>
<reference evidence="19 20" key="1">
    <citation type="journal article" date="2013" name="PLoS Genet.">
        <title>The genome and development-dependent transcriptomes of Pyronema confluens: a window into fungal evolution.</title>
        <authorList>
            <person name="Traeger S."/>
            <person name="Altegoer F."/>
            <person name="Freitag M."/>
            <person name="Gabaldon T."/>
            <person name="Kempken F."/>
            <person name="Kumar A."/>
            <person name="Marcet-Houben M."/>
            <person name="Poggeler S."/>
            <person name="Stajich J.E."/>
            <person name="Nowrousian M."/>
        </authorList>
    </citation>
    <scope>NUCLEOTIDE SEQUENCE [LARGE SCALE GENOMIC DNA]</scope>
    <source>
        <strain evidence="20">CBS 100304</strain>
        <tissue evidence="19">Vegetative mycelium</tissue>
    </source>
</reference>
<evidence type="ECO:0000313" key="19">
    <source>
        <dbReference type="EMBL" id="CCX34267.1"/>
    </source>
</evidence>
<dbReference type="GO" id="GO:0004535">
    <property type="term" value="F:poly(A)-specific ribonuclease activity"/>
    <property type="evidence" value="ECO:0007669"/>
    <property type="project" value="UniProtKB-EC"/>
</dbReference>
<gene>
    <name evidence="19" type="ORF">PCON_03237</name>
</gene>
<keyword evidence="15" id="KW-0943">RNA-mediated gene silencing</keyword>
<feature type="region of interest" description="Disordered" evidence="18">
    <location>
        <begin position="1"/>
        <end position="21"/>
    </location>
</feature>
<dbReference type="eggNOG" id="KOG0304">
    <property type="taxonomic scope" value="Eukaryota"/>
</dbReference>
<dbReference type="InterPro" id="IPR036397">
    <property type="entry name" value="RNaseH_sf"/>
</dbReference>
<dbReference type="AlphaFoldDB" id="U4LV46"/>
<dbReference type="GO" id="GO:0031047">
    <property type="term" value="P:regulatory ncRNA-mediated gene silencing"/>
    <property type="evidence" value="ECO:0007669"/>
    <property type="project" value="UniProtKB-KW"/>
</dbReference>
<evidence type="ECO:0000256" key="12">
    <source>
        <dbReference type="ARBA" id="ARBA00022845"/>
    </source>
</evidence>
<evidence type="ECO:0000256" key="18">
    <source>
        <dbReference type="SAM" id="MobiDB-lite"/>
    </source>
</evidence>
<dbReference type="InterPro" id="IPR006941">
    <property type="entry name" value="RNase_CAF1"/>
</dbReference>
<evidence type="ECO:0000256" key="4">
    <source>
        <dbReference type="ARBA" id="ARBA00008372"/>
    </source>
</evidence>
<keyword evidence="9" id="KW-0479">Metal-binding</keyword>
<evidence type="ECO:0000313" key="20">
    <source>
        <dbReference type="Proteomes" id="UP000018144"/>
    </source>
</evidence>
<comment type="subcellular location">
    <subcellularLocation>
        <location evidence="3">Cytoplasm</location>
    </subcellularLocation>
    <subcellularLocation>
        <location evidence="2">Nucleus</location>
    </subcellularLocation>
</comment>
<dbReference type="FunFam" id="3.30.420.10:FF:000005">
    <property type="entry name" value="CCR4-NOT transcription complex subunit 7"/>
    <property type="match status" value="1"/>
</dbReference>
<proteinExistence type="inferred from homology"/>
<dbReference type="InterPro" id="IPR039637">
    <property type="entry name" value="CNOT7/CNOT8/Pop2"/>
</dbReference>
<dbReference type="GO" id="GO:0030014">
    <property type="term" value="C:CCR4-NOT complex"/>
    <property type="evidence" value="ECO:0007669"/>
    <property type="project" value="InterPro"/>
</dbReference>
<evidence type="ECO:0000256" key="5">
    <source>
        <dbReference type="ARBA" id="ARBA00012161"/>
    </source>
</evidence>
<dbReference type="OrthoDB" id="1164111at2759"/>
<evidence type="ECO:0000256" key="10">
    <source>
        <dbReference type="ARBA" id="ARBA00022801"/>
    </source>
</evidence>
<keyword evidence="10" id="KW-0378">Hydrolase</keyword>
<dbReference type="GO" id="GO:0005634">
    <property type="term" value="C:nucleus"/>
    <property type="evidence" value="ECO:0007669"/>
    <property type="project" value="UniProtKB-SubCell"/>
</dbReference>
<keyword evidence="16" id="KW-0804">Transcription</keyword>
<dbReference type="EMBL" id="HF936442">
    <property type="protein sequence ID" value="CCX34267.1"/>
    <property type="molecule type" value="Genomic_DNA"/>
</dbReference>
<evidence type="ECO:0000256" key="2">
    <source>
        <dbReference type="ARBA" id="ARBA00004123"/>
    </source>
</evidence>
<evidence type="ECO:0000256" key="7">
    <source>
        <dbReference type="ARBA" id="ARBA00022491"/>
    </source>
</evidence>
<keyword evidence="20" id="KW-1185">Reference proteome</keyword>
<keyword evidence="17" id="KW-0539">Nucleus</keyword>
<accession>U4LV46</accession>
<dbReference type="GO" id="GO:0003723">
    <property type="term" value="F:RNA binding"/>
    <property type="evidence" value="ECO:0007669"/>
    <property type="project" value="UniProtKB-KW"/>
</dbReference>
<evidence type="ECO:0000256" key="17">
    <source>
        <dbReference type="ARBA" id="ARBA00023242"/>
    </source>
</evidence>
<keyword evidence="11" id="KW-0269">Exonuclease</keyword>
<dbReference type="Proteomes" id="UP000018144">
    <property type="component" value="Unassembled WGS sequence"/>
</dbReference>
<evidence type="ECO:0000256" key="6">
    <source>
        <dbReference type="ARBA" id="ARBA00022490"/>
    </source>
</evidence>
<keyword evidence="7" id="KW-0678">Repressor</keyword>
<dbReference type="InterPro" id="IPR012337">
    <property type="entry name" value="RNaseH-like_sf"/>
</dbReference>
<dbReference type="GO" id="GO:0046872">
    <property type="term" value="F:metal ion binding"/>
    <property type="evidence" value="ECO:0007669"/>
    <property type="project" value="UniProtKB-KW"/>
</dbReference>
<sequence length="446" mass="49258">MPPPSRANNVYGPPFPQQGAMHVGHSFDRYQQHINPQHQHPHQAQIYQHAQQVSAAARSLQEKSLLSILNQNAQSTVNRIHGGGVSAAGLGGVVTRNIGVADPRQQASMAAAMGRSSTDHDNVIRDVWADNLEREMEVLRGLVEAYPYIAMDTEFPGIVARPIGKFPSKADYHYQTLRCNVDMLKIIQLGITLANENGELAKVDGQVSTWQFNFRFSLEDDMYAQDSIDLLTKSGIDFTRHSNNGIDVYKFGELLITSGLVLLDEVKWISFHSGYDFGYLVKIMSCESLPKEEANFRTKLRTFFPSLYDIKFLMKSCRNLKGGLQDIADEMGIQRIGPQHQAGSDSLLTGTIFFRMRSQYFENKIDDSVFLGQVWGLNGNGQSQQPNGVPLDPDAQIDATGAPQPPKTPVQNGSETQGTPDHTSTPMRNATPGTPGYTPSFGRMGA</sequence>
<evidence type="ECO:0000256" key="9">
    <source>
        <dbReference type="ARBA" id="ARBA00022723"/>
    </source>
</evidence>
<feature type="region of interest" description="Disordered" evidence="18">
    <location>
        <begin position="381"/>
        <end position="446"/>
    </location>
</feature>
<dbReference type="SUPFAM" id="SSF53098">
    <property type="entry name" value="Ribonuclease H-like"/>
    <property type="match status" value="1"/>
</dbReference>
<dbReference type="Pfam" id="PF04857">
    <property type="entry name" value="CAF1"/>
    <property type="match status" value="2"/>
</dbReference>
<evidence type="ECO:0000256" key="13">
    <source>
        <dbReference type="ARBA" id="ARBA00022884"/>
    </source>
</evidence>
<comment type="similarity">
    <text evidence="4">Belongs to the CAF1 family.</text>
</comment>
<evidence type="ECO:0000256" key="16">
    <source>
        <dbReference type="ARBA" id="ARBA00023163"/>
    </source>
</evidence>
<keyword evidence="12" id="KW-0810">Translation regulation</keyword>
<feature type="compositionally biased region" description="Polar residues" evidence="18">
    <location>
        <begin position="409"/>
        <end position="432"/>
    </location>
</feature>